<sequence length="350" mass="37355">MQDTTIQSPGDNLPRKEPRTQRECDEPAVHARRPRVVSRKLTIAAAIATSIVTPLCEQREDPRLHVCDEHAASAGVHGNCVIESDEAEEPREDGRNVPIGSCWSTAMTISGGRLKAVKNAAIGNPKSKAALAQDPVLLAALINALHDPALAAEAVHVDASIALGADTALHALLPHTRAALARALRVVAASTADADGPALWGLTWTPSCKLHAAAAACHGLSPWDATADPCSARYHYELDADPREPGADHTQHPPIEHNHHFRKKPSADVQVAACLCITHTLRSLPPRPPLLSHPHPGHSHSHSASMSYPLAHMPTIHSLVHAHETGVRTVLNVVNRMLSVAPAESPFIMI</sequence>
<proteinExistence type="predicted"/>
<accession>A0A0D2KE03</accession>
<dbReference type="EMBL" id="KN817934">
    <property type="protein sequence ID" value="KJA12752.1"/>
    <property type="molecule type" value="Genomic_DNA"/>
</dbReference>
<gene>
    <name evidence="2" type="ORF">HYPSUDRAFT_210159</name>
</gene>
<feature type="compositionally biased region" description="Basic and acidic residues" evidence="1">
    <location>
        <begin position="241"/>
        <end position="258"/>
    </location>
</feature>
<evidence type="ECO:0000313" key="3">
    <source>
        <dbReference type="Proteomes" id="UP000054270"/>
    </source>
</evidence>
<feature type="compositionally biased region" description="Basic and acidic residues" evidence="1">
    <location>
        <begin position="13"/>
        <end position="29"/>
    </location>
</feature>
<dbReference type="AlphaFoldDB" id="A0A0D2KE03"/>
<feature type="region of interest" description="Disordered" evidence="1">
    <location>
        <begin position="1"/>
        <end position="31"/>
    </location>
</feature>
<dbReference type="STRING" id="945553.A0A0D2KE03"/>
<reference evidence="3" key="1">
    <citation type="submission" date="2014-04" db="EMBL/GenBank/DDBJ databases">
        <title>Evolutionary Origins and Diversification of the Mycorrhizal Mutualists.</title>
        <authorList>
            <consortium name="DOE Joint Genome Institute"/>
            <consortium name="Mycorrhizal Genomics Consortium"/>
            <person name="Kohler A."/>
            <person name="Kuo A."/>
            <person name="Nagy L.G."/>
            <person name="Floudas D."/>
            <person name="Copeland A."/>
            <person name="Barry K.W."/>
            <person name="Cichocki N."/>
            <person name="Veneault-Fourrey C."/>
            <person name="LaButti K."/>
            <person name="Lindquist E.A."/>
            <person name="Lipzen A."/>
            <person name="Lundell T."/>
            <person name="Morin E."/>
            <person name="Murat C."/>
            <person name="Riley R."/>
            <person name="Ohm R."/>
            <person name="Sun H."/>
            <person name="Tunlid A."/>
            <person name="Henrissat B."/>
            <person name="Grigoriev I.V."/>
            <person name="Hibbett D.S."/>
            <person name="Martin F."/>
        </authorList>
    </citation>
    <scope>NUCLEOTIDE SEQUENCE [LARGE SCALE GENOMIC DNA]</scope>
    <source>
        <strain evidence="3">FD-334 SS-4</strain>
    </source>
</reference>
<dbReference type="Proteomes" id="UP000054270">
    <property type="component" value="Unassembled WGS sequence"/>
</dbReference>
<keyword evidence="3" id="KW-1185">Reference proteome</keyword>
<protein>
    <submittedName>
        <fullName evidence="2">Uncharacterized protein</fullName>
    </submittedName>
</protein>
<evidence type="ECO:0000313" key="2">
    <source>
        <dbReference type="EMBL" id="KJA12752.1"/>
    </source>
</evidence>
<evidence type="ECO:0000256" key="1">
    <source>
        <dbReference type="SAM" id="MobiDB-lite"/>
    </source>
</evidence>
<feature type="compositionally biased region" description="Polar residues" evidence="1">
    <location>
        <begin position="1"/>
        <end position="10"/>
    </location>
</feature>
<dbReference type="OrthoDB" id="5559898at2759"/>
<organism evidence="2 3">
    <name type="scientific">Hypholoma sublateritium (strain FD-334 SS-4)</name>
    <dbReference type="NCBI Taxonomy" id="945553"/>
    <lineage>
        <taxon>Eukaryota</taxon>
        <taxon>Fungi</taxon>
        <taxon>Dikarya</taxon>
        <taxon>Basidiomycota</taxon>
        <taxon>Agaricomycotina</taxon>
        <taxon>Agaricomycetes</taxon>
        <taxon>Agaricomycetidae</taxon>
        <taxon>Agaricales</taxon>
        <taxon>Agaricineae</taxon>
        <taxon>Strophariaceae</taxon>
        <taxon>Hypholoma</taxon>
    </lineage>
</organism>
<feature type="region of interest" description="Disordered" evidence="1">
    <location>
        <begin position="241"/>
        <end position="263"/>
    </location>
</feature>
<name>A0A0D2KE03_HYPSF</name>